<gene>
    <name evidence="1" type="ORF">EZS28_002825</name>
</gene>
<accession>A0A5J4X545</accession>
<proteinExistence type="predicted"/>
<protein>
    <submittedName>
        <fullName evidence="1">Uncharacterized protein</fullName>
    </submittedName>
</protein>
<reference evidence="1 2" key="1">
    <citation type="submission" date="2019-03" db="EMBL/GenBank/DDBJ databases">
        <title>Single cell metagenomics reveals metabolic interactions within the superorganism composed of flagellate Streblomastix strix and complex community of Bacteroidetes bacteria on its surface.</title>
        <authorList>
            <person name="Treitli S.C."/>
            <person name="Kolisko M."/>
            <person name="Husnik F."/>
            <person name="Keeling P."/>
            <person name="Hampl V."/>
        </authorList>
    </citation>
    <scope>NUCLEOTIDE SEQUENCE [LARGE SCALE GENOMIC DNA]</scope>
    <source>
        <strain evidence="1">ST1C</strain>
    </source>
</reference>
<name>A0A5J4X545_9EUKA</name>
<evidence type="ECO:0000313" key="2">
    <source>
        <dbReference type="Proteomes" id="UP000324800"/>
    </source>
</evidence>
<comment type="caution">
    <text evidence="1">The sequence shown here is derived from an EMBL/GenBank/DDBJ whole genome shotgun (WGS) entry which is preliminary data.</text>
</comment>
<dbReference type="Proteomes" id="UP000324800">
    <property type="component" value="Unassembled WGS sequence"/>
</dbReference>
<evidence type="ECO:0000313" key="1">
    <source>
        <dbReference type="EMBL" id="KAA6401649.1"/>
    </source>
</evidence>
<dbReference type="InterPro" id="IPR036397">
    <property type="entry name" value="RNaseH_sf"/>
</dbReference>
<sequence>MLEILQRHAEDDFARLFTDDESWVYLNNPFARTRIQFDGRRPKSQRGCFGQEKMIAAVFINGQGLFLLDVLPEGKTVNSEMFRGRIIYLLRRLEQEQNQRDDAEVMVHYDNARPTTRTRLNDPWTLPNFPAWNIRLILLIQHHVIFFFLATRSIFQKALDVQHVSN</sequence>
<dbReference type="Gene3D" id="3.30.420.10">
    <property type="entry name" value="Ribonuclease H-like superfamily/Ribonuclease H"/>
    <property type="match status" value="1"/>
</dbReference>
<dbReference type="AlphaFoldDB" id="A0A5J4X545"/>
<dbReference type="EMBL" id="SNRW01000355">
    <property type="protein sequence ID" value="KAA6401649.1"/>
    <property type="molecule type" value="Genomic_DNA"/>
</dbReference>
<dbReference type="GO" id="GO:0003676">
    <property type="term" value="F:nucleic acid binding"/>
    <property type="evidence" value="ECO:0007669"/>
    <property type="project" value="InterPro"/>
</dbReference>
<dbReference type="OrthoDB" id="616263at2759"/>
<organism evidence="1 2">
    <name type="scientific">Streblomastix strix</name>
    <dbReference type="NCBI Taxonomy" id="222440"/>
    <lineage>
        <taxon>Eukaryota</taxon>
        <taxon>Metamonada</taxon>
        <taxon>Preaxostyla</taxon>
        <taxon>Oxymonadida</taxon>
        <taxon>Streblomastigidae</taxon>
        <taxon>Streblomastix</taxon>
    </lineage>
</organism>